<keyword evidence="7" id="KW-1185">Reference proteome</keyword>
<name>A0ABP0U4D5_9BRYO</name>
<keyword evidence="4" id="KW-0408">Iron</keyword>
<comment type="similarity">
    <text evidence="1">Belongs to the cytochrome P450 family.</text>
</comment>
<dbReference type="PRINTS" id="PR00385">
    <property type="entry name" value="P450"/>
</dbReference>
<dbReference type="SUPFAM" id="SSF48264">
    <property type="entry name" value="Cytochrome P450"/>
    <property type="match status" value="1"/>
</dbReference>
<proteinExistence type="inferred from homology"/>
<evidence type="ECO:0000256" key="2">
    <source>
        <dbReference type="ARBA" id="ARBA00022723"/>
    </source>
</evidence>
<evidence type="ECO:0000256" key="4">
    <source>
        <dbReference type="ARBA" id="ARBA00023004"/>
    </source>
</evidence>
<reference evidence="6" key="1">
    <citation type="submission" date="2024-02" db="EMBL/GenBank/DDBJ databases">
        <authorList>
            <consortium name="ELIXIR-Norway"/>
            <consortium name="Elixir Norway"/>
        </authorList>
    </citation>
    <scope>NUCLEOTIDE SEQUENCE</scope>
</reference>
<sequence length="586" mass="66796">MSLLGFRSCPVFLPPKWLHLSFSMVGIDVDGLCEQGPRVWPVLGASLEQLAYFPVMHDWLLHHFQRRRTFRVPMPTCTYTYTIDPANIEHILKTNFSNYPKGKTYHNIMEVLLGDGIFNSDGENWRKQRKTASHEFNRKTLSDFSAVVFRDYALKLAQILHQRHTSNPLLVSDMQELFMRLTLDSICKIGFGVELQSLTPSLPDNPFARAFDATNAGVTLRFIDPLWRLKRLLGIASEARLAKSVKLVNEFTYKVISTRRSELAALQLQSAAAHEADNHNRSHKGLHQSSCDDQAQDQAAARDQESVLQLQQLPSAAATAPPPRVDLLSRFITLTESDPEHLQDRQHCDQMLRDMVLNFVIAGRDTTAVTLSWFIYMMCMHPDVADEIYHELCQLQQSTSTNSASPHEDHQNFFEEEMTRFAQGLTFETVSKLTFLTAAITETVRLYPAVPQDPKGILADDVLPDGTVLKKGSLVTYVPYSMARMTWLWGDDAAQFRPRRWITPDGSIRKESDFKFTAFQAGYRLCLGKESAFLQMRITAALLCRFFRFHLQRPGHTVTYRMMAILAIDNGLPITVELRPPQQQQQ</sequence>
<keyword evidence="3" id="KW-0560">Oxidoreductase</keyword>
<dbReference type="Proteomes" id="UP001497512">
    <property type="component" value="Chromosome 19"/>
</dbReference>
<dbReference type="Gene3D" id="1.10.630.10">
    <property type="entry name" value="Cytochrome P450"/>
    <property type="match status" value="1"/>
</dbReference>
<protein>
    <recommendedName>
        <fullName evidence="8">Cytochrome P450</fullName>
    </recommendedName>
</protein>
<evidence type="ECO:0000256" key="1">
    <source>
        <dbReference type="ARBA" id="ARBA00010617"/>
    </source>
</evidence>
<dbReference type="Pfam" id="PF00067">
    <property type="entry name" value="p450"/>
    <property type="match status" value="1"/>
</dbReference>
<evidence type="ECO:0000313" key="7">
    <source>
        <dbReference type="Proteomes" id="UP001497512"/>
    </source>
</evidence>
<evidence type="ECO:0008006" key="8">
    <source>
        <dbReference type="Google" id="ProtNLM"/>
    </source>
</evidence>
<dbReference type="PRINTS" id="PR00463">
    <property type="entry name" value="EP450I"/>
</dbReference>
<evidence type="ECO:0000256" key="3">
    <source>
        <dbReference type="ARBA" id="ARBA00023002"/>
    </source>
</evidence>
<keyword evidence="2" id="KW-0479">Metal-binding</keyword>
<dbReference type="InterPro" id="IPR036396">
    <property type="entry name" value="Cyt_P450_sf"/>
</dbReference>
<dbReference type="InterPro" id="IPR001128">
    <property type="entry name" value="Cyt_P450"/>
</dbReference>
<feature type="region of interest" description="Disordered" evidence="5">
    <location>
        <begin position="274"/>
        <end position="304"/>
    </location>
</feature>
<evidence type="ECO:0000313" key="6">
    <source>
        <dbReference type="EMBL" id="CAK9212345.1"/>
    </source>
</evidence>
<gene>
    <name evidence="6" type="ORF">CSSPTR1EN2_LOCUS11190</name>
</gene>
<dbReference type="CDD" id="cd11064">
    <property type="entry name" value="CYP86A"/>
    <property type="match status" value="1"/>
</dbReference>
<dbReference type="PANTHER" id="PTHR24296">
    <property type="entry name" value="CYTOCHROME P450"/>
    <property type="match status" value="1"/>
</dbReference>
<dbReference type="InterPro" id="IPR002401">
    <property type="entry name" value="Cyt_P450_E_grp-I"/>
</dbReference>
<dbReference type="EMBL" id="OZ019911">
    <property type="protein sequence ID" value="CAK9212345.1"/>
    <property type="molecule type" value="Genomic_DNA"/>
</dbReference>
<accession>A0ABP0U4D5</accession>
<evidence type="ECO:0000256" key="5">
    <source>
        <dbReference type="SAM" id="MobiDB-lite"/>
    </source>
</evidence>
<organism evidence="6 7">
    <name type="scientific">Sphagnum troendelagicum</name>
    <dbReference type="NCBI Taxonomy" id="128251"/>
    <lineage>
        <taxon>Eukaryota</taxon>
        <taxon>Viridiplantae</taxon>
        <taxon>Streptophyta</taxon>
        <taxon>Embryophyta</taxon>
        <taxon>Bryophyta</taxon>
        <taxon>Sphagnophytina</taxon>
        <taxon>Sphagnopsida</taxon>
        <taxon>Sphagnales</taxon>
        <taxon>Sphagnaceae</taxon>
        <taxon>Sphagnum</taxon>
    </lineage>
</organism>